<feature type="transmembrane region" description="Helical" evidence="1">
    <location>
        <begin position="55"/>
        <end position="72"/>
    </location>
</feature>
<keyword evidence="1" id="KW-0812">Transmembrane</keyword>
<dbReference type="EMBL" id="JAYGIL010000014">
    <property type="protein sequence ID" value="MEA5403783.1"/>
    <property type="molecule type" value="Genomic_DNA"/>
</dbReference>
<accession>A0ABU5S5M3</accession>
<name>A0ABU5S5M3_9BACT</name>
<gene>
    <name evidence="2" type="ORF">VB776_12725</name>
</gene>
<evidence type="ECO:0000313" key="2">
    <source>
        <dbReference type="EMBL" id="MEA5403783.1"/>
    </source>
</evidence>
<keyword evidence="1" id="KW-1133">Transmembrane helix</keyword>
<dbReference type="InterPro" id="IPR046139">
    <property type="entry name" value="DUF6141"/>
</dbReference>
<sequence length="171" mass="20306">MNTETLFSEKQRFTQIWVWLLLLSINWLYFGPYIKDEFFPDPPFISKVYNFLPEFYIGVVIIMLTNIFFIIIKLETKIKVDGIYVRFFPIHLSFKFYTWEDLDQCFVREYRPLLDYAGWGYRGSSKKRVLTVSGNKGIHLVMKDGTKLLIGTKKPDEVIEVLEKLGQLKRV</sequence>
<organism evidence="2 3">
    <name type="scientific">Arcicella gelida</name>
    <dbReference type="NCBI Taxonomy" id="2984195"/>
    <lineage>
        <taxon>Bacteria</taxon>
        <taxon>Pseudomonadati</taxon>
        <taxon>Bacteroidota</taxon>
        <taxon>Cytophagia</taxon>
        <taxon>Cytophagales</taxon>
        <taxon>Flectobacillaceae</taxon>
        <taxon>Arcicella</taxon>
    </lineage>
</organism>
<reference evidence="2 3" key="1">
    <citation type="submission" date="2023-12" db="EMBL/GenBank/DDBJ databases">
        <title>Novel species of the genus Arcicella isolated from rivers.</title>
        <authorList>
            <person name="Lu H."/>
        </authorList>
    </citation>
    <scope>NUCLEOTIDE SEQUENCE [LARGE SCALE GENOMIC DNA]</scope>
    <source>
        <strain evidence="2 3">DC2W</strain>
    </source>
</reference>
<evidence type="ECO:0000256" key="1">
    <source>
        <dbReference type="SAM" id="Phobius"/>
    </source>
</evidence>
<keyword evidence="3" id="KW-1185">Reference proteome</keyword>
<evidence type="ECO:0000313" key="3">
    <source>
        <dbReference type="Proteomes" id="UP001303899"/>
    </source>
</evidence>
<proteinExistence type="predicted"/>
<feature type="transmembrane region" description="Helical" evidence="1">
    <location>
        <begin position="16"/>
        <end position="35"/>
    </location>
</feature>
<protein>
    <submittedName>
        <fullName evidence="2">DUF6141 family protein</fullName>
    </submittedName>
</protein>
<dbReference type="Proteomes" id="UP001303899">
    <property type="component" value="Unassembled WGS sequence"/>
</dbReference>
<comment type="caution">
    <text evidence="2">The sequence shown here is derived from an EMBL/GenBank/DDBJ whole genome shotgun (WGS) entry which is preliminary data.</text>
</comment>
<dbReference type="Pfam" id="PF19638">
    <property type="entry name" value="DUF6141"/>
    <property type="match status" value="1"/>
</dbReference>
<keyword evidence="1" id="KW-0472">Membrane</keyword>
<dbReference type="RefSeq" id="WP_323330216.1">
    <property type="nucleotide sequence ID" value="NZ_JAYGIL010000014.1"/>
</dbReference>